<organism evidence="1 2">
    <name type="scientific">Pseudomonas putida</name>
    <name type="common">Arthrobacter siderocapsulatus</name>
    <dbReference type="NCBI Taxonomy" id="303"/>
    <lineage>
        <taxon>Bacteria</taxon>
        <taxon>Pseudomonadati</taxon>
        <taxon>Pseudomonadota</taxon>
        <taxon>Gammaproteobacteria</taxon>
        <taxon>Pseudomonadales</taxon>
        <taxon>Pseudomonadaceae</taxon>
        <taxon>Pseudomonas</taxon>
    </lineage>
</organism>
<reference evidence="1 2" key="1">
    <citation type="submission" date="2016-03" db="EMBL/GenBank/DDBJ databases">
        <title>Draft Genome Assembly of Pseudomonas putida strain CBF10-2.</title>
        <authorList>
            <person name="Iyer R.S."/>
            <person name="Damania A."/>
        </authorList>
    </citation>
    <scope>NUCLEOTIDE SEQUENCE [LARGE SCALE GENOMIC DNA]</scope>
    <source>
        <strain evidence="1 2">CBF10-2</strain>
    </source>
</reference>
<comment type="caution">
    <text evidence="1">The sequence shown here is derived from an EMBL/GenBank/DDBJ whole genome shotgun (WGS) entry which is preliminary data.</text>
</comment>
<protein>
    <submittedName>
        <fullName evidence="1">Uncharacterized protein</fullName>
    </submittedName>
</protein>
<evidence type="ECO:0000313" key="2">
    <source>
        <dbReference type="Proteomes" id="UP000077752"/>
    </source>
</evidence>
<dbReference type="RefSeq" id="WP_064304553.1">
    <property type="nucleotide sequence ID" value="NZ_LUCV01000049.1"/>
</dbReference>
<proteinExistence type="predicted"/>
<sequence>MNRIPLGSTARLIDLEFSSSDLYPPLRASSARIQITMVPQEAPKELSFQLTLNGQPGIPEGMQLKLLPEQGTGHLLVDRRFIEHYKGTWPVQLKLLALHDGTLLDEATLSLHDTRKIAPARMEGNIHPAERIEIPSGDDAWVVIMPTFYDRMGVVLPVVELDWFVQLYGQPTGVVPHGHVLQITPAAQAGKVQAMLHSAYGLQLMMTLTLEQAAPVVSAPRAGSAADFELIVSHKHLYAPATIGAPTVHITYAPAEPAVGLVRYVVKINGEQGPFTGLFISENEETQSGRIEVDHRFLDTWRGTWPVTVNIHVVHNFQEVAVGEVVMHNLRTDLLPAVRAEWKTPPAGEPISIPTDKSIYVVALVSFYDENDARLPYNEPAYWQWSVDLPVPYDGIAMLKHVIEVTPQARPGKFELVGSESQGLTSRMIFTLV</sequence>
<accession>A0A177S9X9</accession>
<dbReference type="Proteomes" id="UP000077752">
    <property type="component" value="Unassembled WGS sequence"/>
</dbReference>
<dbReference type="AlphaFoldDB" id="A0A177S9X9"/>
<gene>
    <name evidence="1" type="ORF">AYO28_02465</name>
</gene>
<name>A0A177S9X9_PSEPU</name>
<evidence type="ECO:0000313" key="1">
    <source>
        <dbReference type="EMBL" id="OAI84765.1"/>
    </source>
</evidence>
<dbReference type="EMBL" id="LUCV01000049">
    <property type="protein sequence ID" value="OAI84765.1"/>
    <property type="molecule type" value="Genomic_DNA"/>
</dbReference>